<name>A0A2T0WPM8_9RHOB</name>
<sequence length="1149" mass="125850">MMRLRQLKLDVFGHFSGHQYDFGNRSECDFHILYGPNEAGKTTTMEGYLRLLYGFPLRERYAFQHQRKNLQVSGLLEIDGEVRQITRLPSSNGALVDAHGNPLPEATFSGHLGGMSERDYRALLCLDDHTIEQGGEEIASSKGDIGHLLFSAAAGVADLSQVLDAARSKADELYKKRSSKTQMAALKKELGDLKKEIDALDVPAAAYKKLKQDRDTATASEQEARTARQVIAARLAQATAQAEALPMLAQLDRLTTDFAPIAHYPNDLPVEPEALLERMSAHDRASATAERLGQEITALEARLEELKRSPEDLSLADVLEALDMKRTRFRGAEADLERRQTSLSHVLQDMKGLAADLAASTLPLEQLVLSDGQLGQLEAALDQLSKAQALTTERKAALSEQALRLTEAQAALDAVPLFNPQQSAVQNIIERAEVETLGPTYARATEAIRQAEFAANTAMDALTHLGQSFDTLPALPITSTDAEHLAERHADLMRQHDELEATREGLETDRRQRLQEAEALRKSSGLMGDEAAQSLLNARNSAWDAHRAALSGESADGFWSTQQTLDQASAKRLQQARDLARLREAEAAADALAIRLEAAQRTDEKCQGKLREVGVQIAGHCDHAGLTAPMGPRAFAGWIAKLEAAHSASHHLRRVREQHADILTKAKMIAADLGAAMKIAENDFETVITKARAVATEATRIKAAHEKAAQAAMIAKQTHQQAKLRLSDAEEAAHGSQERWNALIAEIAGGALSAETLMHSLKPLRDLRVHDSKRKDLSRQIDAMTADKSAFLDAMQKLAQQYDLPETSPLEIFAGLQQRLAQAEKTEENFAAMTQTLAHAREGLDTAQKTLVRLNEETQREARLFNLQEPPNDLASLRQAALACQQAIALRRAITDLEAGILKRLGCADIAAARRDLASATLPELEAQAGTLQQDLNAAEERWQAALSARTLAQNALSCVSADGDVAALTARRAVIELEIEDCARRYLKLHIGHKLAEEALRRYRDTHRSGMLQATETAFAALTDGAYSQLRTQVDGGTEVLLAIDASGRAKRTEDMSKGTRFQLYLALRAAAYEQLAAQGTCLPFFCDDIFETFDEARTRAACRLMQRIGKTGQAIYLTHHRHVLDIAQQACGDAVRIHYIQGAPDTA</sequence>
<dbReference type="AlphaFoldDB" id="A0A2T0WPM8"/>
<evidence type="ECO:0000256" key="1">
    <source>
        <dbReference type="SAM" id="Coils"/>
    </source>
</evidence>
<feature type="coiled-coil region" evidence="1">
    <location>
        <begin position="565"/>
        <end position="602"/>
    </location>
</feature>
<dbReference type="InterPro" id="IPR027417">
    <property type="entry name" value="P-loop_NTPase"/>
</dbReference>
<keyword evidence="4" id="KW-1185">Reference proteome</keyword>
<dbReference type="PANTHER" id="PTHR41259">
    <property type="entry name" value="DOUBLE-STRAND BREAK REPAIR RAD50 ATPASE, PUTATIVE-RELATED"/>
    <property type="match status" value="1"/>
</dbReference>
<evidence type="ECO:0000313" key="4">
    <source>
        <dbReference type="Proteomes" id="UP000238392"/>
    </source>
</evidence>
<dbReference type="EMBL" id="PVTQ01000007">
    <property type="protein sequence ID" value="PRY88661.1"/>
    <property type="molecule type" value="Genomic_DNA"/>
</dbReference>
<protein>
    <submittedName>
        <fullName evidence="3">Uncharacterized protein YhaN</fullName>
    </submittedName>
</protein>
<proteinExistence type="predicted"/>
<dbReference type="PANTHER" id="PTHR41259:SF1">
    <property type="entry name" value="DOUBLE-STRAND BREAK REPAIR RAD50 ATPASE, PUTATIVE-RELATED"/>
    <property type="match status" value="1"/>
</dbReference>
<dbReference type="Pfam" id="PF13514">
    <property type="entry name" value="AAA_27"/>
    <property type="match status" value="1"/>
</dbReference>
<comment type="caution">
    <text evidence="3">The sequence shown here is derived from an EMBL/GenBank/DDBJ whole genome shotgun (WGS) entry which is preliminary data.</text>
</comment>
<dbReference type="SUPFAM" id="SSF52540">
    <property type="entry name" value="P-loop containing nucleoside triphosphate hydrolases"/>
    <property type="match status" value="1"/>
</dbReference>
<dbReference type="Gene3D" id="3.40.50.300">
    <property type="entry name" value="P-loop containing nucleotide triphosphate hydrolases"/>
    <property type="match status" value="2"/>
</dbReference>
<evidence type="ECO:0000313" key="3">
    <source>
        <dbReference type="EMBL" id="PRY88661.1"/>
    </source>
</evidence>
<keyword evidence="1" id="KW-0175">Coiled coil</keyword>
<feature type="domain" description="YhaN AAA" evidence="2">
    <location>
        <begin position="2"/>
        <end position="206"/>
    </location>
</feature>
<feature type="coiled-coil region" evidence="1">
    <location>
        <begin position="156"/>
        <end position="196"/>
    </location>
</feature>
<organism evidence="3 4">
    <name type="scientific">Donghicola tyrosinivorans</name>
    <dbReference type="NCBI Taxonomy" id="1652492"/>
    <lineage>
        <taxon>Bacteria</taxon>
        <taxon>Pseudomonadati</taxon>
        <taxon>Pseudomonadota</taxon>
        <taxon>Alphaproteobacteria</taxon>
        <taxon>Rhodobacterales</taxon>
        <taxon>Roseobacteraceae</taxon>
        <taxon>Donghicola</taxon>
    </lineage>
</organism>
<gene>
    <name evidence="3" type="ORF">CLV74_1072</name>
</gene>
<reference evidence="3 4" key="1">
    <citation type="submission" date="2018-03" db="EMBL/GenBank/DDBJ databases">
        <title>Genomic Encyclopedia of Archaeal and Bacterial Type Strains, Phase II (KMG-II): from individual species to whole genera.</title>
        <authorList>
            <person name="Goeker M."/>
        </authorList>
    </citation>
    <scope>NUCLEOTIDE SEQUENCE [LARGE SCALE GENOMIC DNA]</scope>
    <source>
        <strain evidence="3 4">DSM 100212</strain>
    </source>
</reference>
<evidence type="ECO:0000259" key="2">
    <source>
        <dbReference type="Pfam" id="PF13514"/>
    </source>
</evidence>
<dbReference type="InterPro" id="IPR038734">
    <property type="entry name" value="YhaN_AAA"/>
</dbReference>
<dbReference type="Proteomes" id="UP000238392">
    <property type="component" value="Unassembled WGS sequence"/>
</dbReference>
<accession>A0A2T0WPM8</accession>
<dbReference type="RefSeq" id="WP_106264704.1">
    <property type="nucleotide sequence ID" value="NZ_PVTQ01000007.1"/>
</dbReference>
<feature type="coiled-coil region" evidence="1">
    <location>
        <begin position="482"/>
        <end position="516"/>
    </location>
</feature>
<dbReference type="OrthoDB" id="9764467at2"/>
<feature type="coiled-coil region" evidence="1">
    <location>
        <begin position="282"/>
        <end position="309"/>
    </location>
</feature>